<sequence length="426" mass="47786">MTTKIVENYYIKTQFTENKFQFAEEELFLMATRINKKRKFLFVSTVLGKHLAVKAAVPQLTGRLLAMLLADDLQQMQTAVDGMKGVTEPNNALKKLHQIEAAVPTLFIGFAETATALGHATFSHFSNNAYYVHTTREQLISQVEILTFEEEHSHATSHRLYGDSQQPFERIVLIDDEISTGKTLYNIIGILKEAFPTVKNYAVLSILNWLSQENEARLKSLGPIEFHSIVKGQFECIGEPLLVEAAELPTEIVPIISHLPVKTVLPTIAGCSIDEGQQQNNADYLQQTGRFMMAAEDYNHEAIKQLATELKEHCTNGKTVVIGTGEFMYIPMQIAAELGDDVYFHATTRSPIHVEKAPYTITQKLCFDSPENSGVENYLYNLATYKYEQAFVFVERAKDIQALQSLKNALAMTNIPKIMIIVLSGV</sequence>
<dbReference type="Pfam" id="PF12500">
    <property type="entry name" value="TRSP"/>
    <property type="match status" value="1"/>
</dbReference>
<evidence type="ECO:0000259" key="2">
    <source>
        <dbReference type="Pfam" id="PF15609"/>
    </source>
</evidence>
<dbReference type="Pfam" id="PF15609">
    <property type="entry name" value="PRTase_2"/>
    <property type="match status" value="1"/>
</dbReference>
<name>A0A2U3AJR5_9BACL</name>
<gene>
    <name evidence="3" type="ORF">DEX24_11585</name>
</gene>
<comment type="caution">
    <text evidence="3">The sequence shown here is derived from an EMBL/GenBank/DDBJ whole genome shotgun (WGS) entry which is preliminary data.</text>
</comment>
<dbReference type="PIRSF" id="PIRSF020967">
    <property type="entry name" value="UCP020967"/>
    <property type="match status" value="1"/>
</dbReference>
<accession>A0A2U3AJR5</accession>
<evidence type="ECO:0000259" key="1">
    <source>
        <dbReference type="Pfam" id="PF12500"/>
    </source>
</evidence>
<dbReference type="InterPro" id="IPR000836">
    <property type="entry name" value="PRTase_dom"/>
</dbReference>
<dbReference type="EMBL" id="QFVR01000016">
    <property type="protein sequence ID" value="PWI24762.1"/>
    <property type="molecule type" value="Genomic_DNA"/>
</dbReference>
<dbReference type="InterPro" id="IPR022537">
    <property type="entry name" value="TRSP_dom"/>
</dbReference>
<keyword evidence="4" id="KW-1185">Reference proteome</keyword>
<dbReference type="InterPro" id="IPR029057">
    <property type="entry name" value="PRTase-like"/>
</dbReference>
<dbReference type="InterPro" id="IPR011214">
    <property type="entry name" value="UCP020967"/>
</dbReference>
<dbReference type="SUPFAM" id="SSF53271">
    <property type="entry name" value="PRTase-like"/>
    <property type="match status" value="1"/>
</dbReference>
<feature type="domain" description="Orotate phosphoribosyltransferase-like" evidence="2">
    <location>
        <begin position="27"/>
        <end position="221"/>
    </location>
</feature>
<proteinExistence type="predicted"/>
<dbReference type="Proteomes" id="UP000245938">
    <property type="component" value="Unassembled WGS sequence"/>
</dbReference>
<protein>
    <recommendedName>
        <fullName evidence="5">Adenine/guanine phosphoribosyltransferase</fullName>
    </recommendedName>
</protein>
<dbReference type="InterPro" id="IPR041688">
    <property type="entry name" value="PRTase_2"/>
</dbReference>
<dbReference type="Gene3D" id="3.40.50.2020">
    <property type="match status" value="1"/>
</dbReference>
<reference evidence="3 4" key="1">
    <citation type="submission" date="2018-05" db="EMBL/GenBank/DDBJ databases">
        <title>Kurthia sibirica genome sequence.</title>
        <authorList>
            <person name="Maclea K.S."/>
            <person name="Goen A.E."/>
        </authorList>
    </citation>
    <scope>NUCLEOTIDE SEQUENCE [LARGE SCALE GENOMIC DNA]</scope>
    <source>
        <strain evidence="3 4">ATCC 49154</strain>
    </source>
</reference>
<dbReference type="OrthoDB" id="56827at2"/>
<organism evidence="3 4">
    <name type="scientific">Kurthia sibirica</name>
    <dbReference type="NCBI Taxonomy" id="202750"/>
    <lineage>
        <taxon>Bacteria</taxon>
        <taxon>Bacillati</taxon>
        <taxon>Bacillota</taxon>
        <taxon>Bacilli</taxon>
        <taxon>Bacillales</taxon>
        <taxon>Caryophanaceae</taxon>
        <taxon>Kurthia</taxon>
    </lineage>
</organism>
<feature type="domain" description="TRSP" evidence="1">
    <location>
        <begin position="287"/>
        <end position="409"/>
    </location>
</feature>
<dbReference type="RefSeq" id="WP_109306593.1">
    <property type="nucleotide sequence ID" value="NZ_BJUF01000050.1"/>
</dbReference>
<evidence type="ECO:0008006" key="5">
    <source>
        <dbReference type="Google" id="ProtNLM"/>
    </source>
</evidence>
<dbReference type="AlphaFoldDB" id="A0A2U3AJR5"/>
<dbReference type="CDD" id="cd06223">
    <property type="entry name" value="PRTases_typeI"/>
    <property type="match status" value="1"/>
</dbReference>
<evidence type="ECO:0000313" key="4">
    <source>
        <dbReference type="Proteomes" id="UP000245938"/>
    </source>
</evidence>
<evidence type="ECO:0000313" key="3">
    <source>
        <dbReference type="EMBL" id="PWI24762.1"/>
    </source>
</evidence>